<dbReference type="EMBL" id="LN679101">
    <property type="protein sequence ID" value="CEL55822.1"/>
    <property type="molecule type" value="Genomic_DNA"/>
</dbReference>
<reference evidence="1 2" key="1">
    <citation type="submission" date="2014-11" db="EMBL/GenBank/DDBJ databases">
        <authorList>
            <person name="Wibberg Daniel"/>
        </authorList>
    </citation>
    <scope>NUCLEOTIDE SEQUENCE [LARGE SCALE GENOMIC DNA]</scope>
    <source>
        <strain evidence="1">Rhizoctonia solani AG1-IB 7/3/14</strain>
    </source>
</reference>
<accession>A0A0B7FI16</accession>
<evidence type="ECO:0000313" key="2">
    <source>
        <dbReference type="Proteomes" id="UP000059188"/>
    </source>
</evidence>
<dbReference type="Proteomes" id="UP000059188">
    <property type="component" value="Unassembled WGS sequence"/>
</dbReference>
<name>A0A0B7FI16_THACB</name>
<dbReference type="AlphaFoldDB" id="A0A0B7FI16"/>
<gene>
    <name evidence="1" type="ORF">RSOLAG1IB_01834</name>
</gene>
<sequence>MLECERRGTVISDQKKRCCANLVPCGKSSAVVLFSELISHGSFRVSYQIRYCVSQQAKRSTRIKETCTA</sequence>
<proteinExistence type="predicted"/>
<keyword evidence="2" id="KW-1185">Reference proteome</keyword>
<organism evidence="1 2">
    <name type="scientific">Thanatephorus cucumeris (strain AG1-IB / isolate 7/3/14)</name>
    <name type="common">Lettuce bottom rot fungus</name>
    <name type="synonym">Rhizoctonia solani</name>
    <dbReference type="NCBI Taxonomy" id="1108050"/>
    <lineage>
        <taxon>Eukaryota</taxon>
        <taxon>Fungi</taxon>
        <taxon>Dikarya</taxon>
        <taxon>Basidiomycota</taxon>
        <taxon>Agaricomycotina</taxon>
        <taxon>Agaricomycetes</taxon>
        <taxon>Cantharellales</taxon>
        <taxon>Ceratobasidiaceae</taxon>
        <taxon>Rhizoctonia</taxon>
        <taxon>Rhizoctonia solani AG-1</taxon>
    </lineage>
</organism>
<evidence type="ECO:0000313" key="1">
    <source>
        <dbReference type="EMBL" id="CEL55822.1"/>
    </source>
</evidence>
<protein>
    <submittedName>
        <fullName evidence="1">Uncharacterized protein</fullName>
    </submittedName>
</protein>